<evidence type="ECO:0000313" key="5">
    <source>
        <dbReference type="EMBL" id="MBV4492710.1"/>
    </source>
</evidence>
<reference evidence="5 6" key="1">
    <citation type="journal article" date="2020" name="Microorganisms">
        <title>Reliable Identification of Environmental Pseudomonas Isolates Using the rpoD Gene.</title>
        <authorList>
            <consortium name="The Broad Institute Genome Sequencing Platform"/>
            <person name="Girard L."/>
            <person name="Lood C."/>
            <person name="Rokni-Zadeh H."/>
            <person name="van Noort V."/>
            <person name="Lavigne R."/>
            <person name="De Mot R."/>
        </authorList>
    </citation>
    <scope>NUCLEOTIDE SEQUENCE [LARGE SCALE GENOMIC DNA]</scope>
    <source>
        <strain evidence="5 6">RD9SR1</strain>
    </source>
</reference>
<comment type="caution">
    <text evidence="5">The sequence shown here is derived from an EMBL/GenBank/DDBJ whole genome shotgun (WGS) entry which is preliminary data.</text>
</comment>
<dbReference type="PANTHER" id="PTHR47893:SF1">
    <property type="entry name" value="REGULATORY PROTEIN PCHR"/>
    <property type="match status" value="1"/>
</dbReference>
<sequence length="314" mass="35245">MRSISPYLDTAFSFDSPGSLAEAGVLDARSARVMGSATGHYQAQTVHGGLQYFDCNLQFPEPLRIDKVLPQSLCFVQVFDGAWQHKVDGKLNSYAPGRLHMLGLGESLEAQDQLPANSHARMAGVRLAGDYLLELVRDDLQLKPLLALSADGMRFDQLPQWPTVSRLFQQLYLSPYTGGLRRLHCESLSLAIVLELANHLIGHRFTRKPRDRGWRDLAIETRRQLDANLSATPTAATLARQLGVSETTLRRAFSQEYGRSILQYVRQQRLELARALLLERRWQVSQIAYHVGYANPANFCHAYKAYFGHPPGAE</sequence>
<dbReference type="PANTHER" id="PTHR47893">
    <property type="entry name" value="REGULATORY PROTEIN PCHR"/>
    <property type="match status" value="1"/>
</dbReference>
<evidence type="ECO:0000313" key="6">
    <source>
        <dbReference type="Proteomes" id="UP000609530"/>
    </source>
</evidence>
<dbReference type="PROSITE" id="PS01124">
    <property type="entry name" value="HTH_ARAC_FAMILY_2"/>
    <property type="match status" value="1"/>
</dbReference>
<evidence type="ECO:0000256" key="3">
    <source>
        <dbReference type="ARBA" id="ARBA00023163"/>
    </source>
</evidence>
<evidence type="ECO:0000259" key="4">
    <source>
        <dbReference type="PROSITE" id="PS01124"/>
    </source>
</evidence>
<dbReference type="SUPFAM" id="SSF46689">
    <property type="entry name" value="Homeodomain-like"/>
    <property type="match status" value="2"/>
</dbReference>
<gene>
    <name evidence="5" type="ORF">HU760_019160</name>
</gene>
<name>A0ABS6QER5_9PSED</name>
<dbReference type="InterPro" id="IPR018060">
    <property type="entry name" value="HTH_AraC"/>
</dbReference>
<organism evidence="5 6">
    <name type="scientific">Pseudomonas oryzicola</name>
    <dbReference type="NCBI Taxonomy" id="485876"/>
    <lineage>
        <taxon>Bacteria</taxon>
        <taxon>Pseudomonadati</taxon>
        <taxon>Pseudomonadota</taxon>
        <taxon>Gammaproteobacteria</taxon>
        <taxon>Pseudomonadales</taxon>
        <taxon>Pseudomonadaceae</taxon>
        <taxon>Pseudomonas</taxon>
    </lineage>
</organism>
<dbReference type="Gene3D" id="1.10.10.60">
    <property type="entry name" value="Homeodomain-like"/>
    <property type="match status" value="1"/>
</dbReference>
<dbReference type="EMBL" id="JABWRZ020000002">
    <property type="protein sequence ID" value="MBV4492710.1"/>
    <property type="molecule type" value="Genomic_DNA"/>
</dbReference>
<keyword evidence="2" id="KW-0238">DNA-binding</keyword>
<dbReference type="InterPro" id="IPR018062">
    <property type="entry name" value="HTH_AraC-typ_CS"/>
</dbReference>
<keyword evidence="6" id="KW-1185">Reference proteome</keyword>
<accession>A0ABS6QER5</accession>
<dbReference type="InterPro" id="IPR009057">
    <property type="entry name" value="Homeodomain-like_sf"/>
</dbReference>
<dbReference type="Proteomes" id="UP000609530">
    <property type="component" value="Unassembled WGS sequence"/>
</dbReference>
<proteinExistence type="predicted"/>
<dbReference type="Pfam" id="PF12833">
    <property type="entry name" value="HTH_18"/>
    <property type="match status" value="1"/>
</dbReference>
<feature type="domain" description="HTH araC/xylS-type" evidence="4">
    <location>
        <begin position="219"/>
        <end position="314"/>
    </location>
</feature>
<dbReference type="InterPro" id="IPR053142">
    <property type="entry name" value="PchR_regulatory_protein"/>
</dbReference>
<evidence type="ECO:0000256" key="2">
    <source>
        <dbReference type="ARBA" id="ARBA00023125"/>
    </source>
</evidence>
<keyword evidence="3" id="KW-0804">Transcription</keyword>
<protein>
    <submittedName>
        <fullName evidence="5">AraC family transcriptional regulator</fullName>
    </submittedName>
</protein>
<dbReference type="RefSeq" id="WP_186673173.1">
    <property type="nucleotide sequence ID" value="NZ_JABWRZ020000002.1"/>
</dbReference>
<dbReference type="PROSITE" id="PS00041">
    <property type="entry name" value="HTH_ARAC_FAMILY_1"/>
    <property type="match status" value="1"/>
</dbReference>
<dbReference type="SMART" id="SM00342">
    <property type="entry name" value="HTH_ARAC"/>
    <property type="match status" value="1"/>
</dbReference>
<evidence type="ECO:0000256" key="1">
    <source>
        <dbReference type="ARBA" id="ARBA00023015"/>
    </source>
</evidence>
<keyword evidence="1" id="KW-0805">Transcription regulation</keyword>